<keyword evidence="2" id="KW-1133">Transmembrane helix</keyword>
<feature type="transmembrane region" description="Helical" evidence="2">
    <location>
        <begin position="244"/>
        <end position="270"/>
    </location>
</feature>
<feature type="domain" description="DUF3566" evidence="3">
    <location>
        <begin position="170"/>
        <end position="286"/>
    </location>
</feature>
<keyword evidence="5" id="KW-1185">Reference proteome</keyword>
<evidence type="ECO:0000259" key="3">
    <source>
        <dbReference type="Pfam" id="PF12089"/>
    </source>
</evidence>
<protein>
    <submittedName>
        <fullName evidence="4">Transmembrane protein DUF3566</fullName>
    </submittedName>
</protein>
<feature type="compositionally biased region" description="Gly residues" evidence="1">
    <location>
        <begin position="14"/>
        <end position="24"/>
    </location>
</feature>
<dbReference type="AlphaFoldDB" id="A0A3N1DC54"/>
<dbReference type="InterPro" id="IPR021949">
    <property type="entry name" value="DUF3566_TM"/>
</dbReference>
<keyword evidence="2 4" id="KW-0812">Transmembrane</keyword>
<feature type="transmembrane region" description="Helical" evidence="2">
    <location>
        <begin position="188"/>
        <end position="211"/>
    </location>
</feature>
<comment type="caution">
    <text evidence="4">The sequence shown here is derived from an EMBL/GenBank/DDBJ whole genome shotgun (WGS) entry which is preliminary data.</text>
</comment>
<proteinExistence type="predicted"/>
<dbReference type="RefSeq" id="WP_246053277.1">
    <property type="nucleotide sequence ID" value="NZ_RJKE01000001.1"/>
</dbReference>
<feature type="region of interest" description="Disordered" evidence="1">
    <location>
        <begin position="1"/>
        <end position="43"/>
    </location>
</feature>
<accession>A0A3N1DC54</accession>
<gene>
    <name evidence="4" type="ORF">EDD29_8436</name>
</gene>
<evidence type="ECO:0000313" key="5">
    <source>
        <dbReference type="Proteomes" id="UP000272400"/>
    </source>
</evidence>
<evidence type="ECO:0000256" key="1">
    <source>
        <dbReference type="SAM" id="MobiDB-lite"/>
    </source>
</evidence>
<dbReference type="Proteomes" id="UP000272400">
    <property type="component" value="Unassembled WGS sequence"/>
</dbReference>
<evidence type="ECO:0000256" key="2">
    <source>
        <dbReference type="SAM" id="Phobius"/>
    </source>
</evidence>
<dbReference type="Pfam" id="PF12089">
    <property type="entry name" value="DUF3566"/>
    <property type="match status" value="1"/>
</dbReference>
<sequence>MSTTSRNENRAGGPPEGGAAGGSVTGEAAAAQADPGKAETQVDLAKDGAAANVVEAAAAVADGPAEADKAGTMDKVAANGADSAGATETVIDPPWATAAEPATSVFADRAGAPAFGPAPAVAAAPLPLGAAAVPAGQPSTDRPVASAAQALSAKLRAAATSGGGADGKNPRRAHLQISRFEPWSVMKFSFIMSLVCFVVLFVAVTVLYMILAGLGVFDSITEAINETTGSDGAGAGSWFTAGRILGYTALIGALNVLLITALATVGSVIYNLASDFVGGVEVTLKEAE</sequence>
<name>A0A3N1DC54_9ACTN</name>
<organism evidence="4 5">
    <name type="scientific">Actinocorallia herbida</name>
    <dbReference type="NCBI Taxonomy" id="58109"/>
    <lineage>
        <taxon>Bacteria</taxon>
        <taxon>Bacillati</taxon>
        <taxon>Actinomycetota</taxon>
        <taxon>Actinomycetes</taxon>
        <taxon>Streptosporangiales</taxon>
        <taxon>Thermomonosporaceae</taxon>
        <taxon>Actinocorallia</taxon>
    </lineage>
</organism>
<keyword evidence="2" id="KW-0472">Membrane</keyword>
<dbReference type="EMBL" id="RJKE01000001">
    <property type="protein sequence ID" value="ROO90698.1"/>
    <property type="molecule type" value="Genomic_DNA"/>
</dbReference>
<evidence type="ECO:0000313" key="4">
    <source>
        <dbReference type="EMBL" id="ROO90698.1"/>
    </source>
</evidence>
<reference evidence="4 5" key="1">
    <citation type="submission" date="2018-11" db="EMBL/GenBank/DDBJ databases">
        <title>Sequencing the genomes of 1000 actinobacteria strains.</title>
        <authorList>
            <person name="Klenk H.-P."/>
        </authorList>
    </citation>
    <scope>NUCLEOTIDE SEQUENCE [LARGE SCALE GENOMIC DNA]</scope>
    <source>
        <strain evidence="4 5">DSM 44254</strain>
    </source>
</reference>